<sequence>MPTSARSLSAYLLHNFSISLVQGLNSRAYSSTSKGGRPLSLKTQLRELYKRVHPDLFQDHPPAQKENERSFKLLQEYLDVGKKGVNPAAASLPYNFKFFLRKDSPVAQDSGAPGAGPALSGQRPVGSTASRQVSPAAARDAAAAEAMGLQCVVLLLPPPAPSPSDALTGELSRSSRRGLSQILRACGLEAENPLDESFDMAGFSEGKAPTSLRAFLPAAAEAARHRQGAQMGPRHQLSILRTALRLGRKVAVIFGDEARQAGAVKQAELLATLSAALDLVKDVDVAGVQFGFDGWDQEWGMDHTGTVWLPMDAGPLTVAGFLRQLDVGEVKKRQAALVQLQRLEASVAAQAGLGMLYCTPGLQLQPTYTRFLERLAAYAANKGPCGQREAGSIPLCIIPSPPAANCQHTQQRLQAKSGQAKDTRSLEERGYTMNEDMGFLAAPVDASPEDVYAHVQEHLGHVSQLQTRKANQAQKMDSMRAAVERRLRLRLLQRDPSLPPEQFLSCCSRMMANSTTLINIIESQSVRVSHINHVSPDGSHIDIAWNFEL</sequence>
<proteinExistence type="predicted"/>
<evidence type="ECO:0008006" key="6">
    <source>
        <dbReference type="Google" id="ProtNLM"/>
    </source>
</evidence>
<evidence type="ECO:0000313" key="5">
    <source>
        <dbReference type="Proteomes" id="UP001438707"/>
    </source>
</evidence>
<evidence type="ECO:0000259" key="2">
    <source>
        <dbReference type="Pfam" id="PF14687"/>
    </source>
</evidence>
<comment type="caution">
    <text evidence="4">The sequence shown here is derived from an EMBL/GenBank/DDBJ whole genome shotgun (WGS) entry which is preliminary data.</text>
</comment>
<keyword evidence="5" id="KW-1185">Reference proteome</keyword>
<dbReference type="Pfam" id="PF14688">
    <property type="entry name" value="DUF4461"/>
    <property type="match status" value="1"/>
</dbReference>
<name>A0AAW1QHK2_9CHLO</name>
<dbReference type="PANTHER" id="PTHR31596:SF1">
    <property type="entry name" value="T-CELL ACTIVATION INHIBITOR, MITOCHONDRIAL"/>
    <property type="match status" value="1"/>
</dbReference>
<dbReference type="PANTHER" id="PTHR31596">
    <property type="entry name" value="T-CELL ACTIVATION INHIBITOR, MITOCHONDRIAL"/>
    <property type="match status" value="1"/>
</dbReference>
<feature type="domain" description="DUF4461" evidence="3">
    <location>
        <begin position="211"/>
        <end position="547"/>
    </location>
</feature>
<evidence type="ECO:0000313" key="4">
    <source>
        <dbReference type="EMBL" id="KAK9820768.1"/>
    </source>
</evidence>
<feature type="domain" description="DUF4460" evidence="2">
    <location>
        <begin position="40"/>
        <end position="103"/>
    </location>
</feature>
<dbReference type="AlphaFoldDB" id="A0AAW1QHK2"/>
<dbReference type="InterPro" id="IPR028031">
    <property type="entry name" value="DUF4460"/>
</dbReference>
<organism evidence="4 5">
    <name type="scientific">Apatococcus lobatus</name>
    <dbReference type="NCBI Taxonomy" id="904363"/>
    <lineage>
        <taxon>Eukaryota</taxon>
        <taxon>Viridiplantae</taxon>
        <taxon>Chlorophyta</taxon>
        <taxon>core chlorophytes</taxon>
        <taxon>Trebouxiophyceae</taxon>
        <taxon>Chlorellales</taxon>
        <taxon>Chlorellaceae</taxon>
        <taxon>Apatococcus</taxon>
    </lineage>
</organism>
<dbReference type="InterPro" id="IPR027986">
    <property type="entry name" value="TCAIM"/>
</dbReference>
<dbReference type="Proteomes" id="UP001438707">
    <property type="component" value="Unassembled WGS sequence"/>
</dbReference>
<evidence type="ECO:0000259" key="3">
    <source>
        <dbReference type="Pfam" id="PF14688"/>
    </source>
</evidence>
<feature type="region of interest" description="Disordered" evidence="1">
    <location>
        <begin position="108"/>
        <end position="136"/>
    </location>
</feature>
<accession>A0AAW1QHK2</accession>
<evidence type="ECO:0000256" key="1">
    <source>
        <dbReference type="SAM" id="MobiDB-lite"/>
    </source>
</evidence>
<gene>
    <name evidence="4" type="ORF">WJX74_000035</name>
</gene>
<dbReference type="InterPro" id="IPR027989">
    <property type="entry name" value="DUF4461"/>
</dbReference>
<dbReference type="GO" id="GO:0005739">
    <property type="term" value="C:mitochondrion"/>
    <property type="evidence" value="ECO:0007669"/>
    <property type="project" value="TreeGrafter"/>
</dbReference>
<protein>
    <recommendedName>
        <fullName evidence="6">DUF4460 domain-containing protein</fullName>
    </recommendedName>
</protein>
<reference evidence="4 5" key="1">
    <citation type="journal article" date="2024" name="Nat. Commun.">
        <title>Phylogenomics reveals the evolutionary origins of lichenization in chlorophyte algae.</title>
        <authorList>
            <person name="Puginier C."/>
            <person name="Libourel C."/>
            <person name="Otte J."/>
            <person name="Skaloud P."/>
            <person name="Haon M."/>
            <person name="Grisel S."/>
            <person name="Petersen M."/>
            <person name="Berrin J.G."/>
            <person name="Delaux P.M."/>
            <person name="Dal Grande F."/>
            <person name="Keller J."/>
        </authorList>
    </citation>
    <scope>NUCLEOTIDE SEQUENCE [LARGE SCALE GENOMIC DNA]</scope>
    <source>
        <strain evidence="4 5">SAG 2145</strain>
    </source>
</reference>
<dbReference type="EMBL" id="JALJOS010000043">
    <property type="protein sequence ID" value="KAK9820768.1"/>
    <property type="molecule type" value="Genomic_DNA"/>
</dbReference>
<dbReference type="Pfam" id="PF14687">
    <property type="entry name" value="DUF4460"/>
    <property type="match status" value="1"/>
</dbReference>